<dbReference type="InterPro" id="IPR027417">
    <property type="entry name" value="P-loop_NTPase"/>
</dbReference>
<evidence type="ECO:0000313" key="5">
    <source>
        <dbReference type="Proteomes" id="UP000799757"/>
    </source>
</evidence>
<dbReference type="OrthoDB" id="5303793at2759"/>
<dbReference type="EMBL" id="MU001936">
    <property type="protein sequence ID" value="KAF2793252.1"/>
    <property type="molecule type" value="Genomic_DNA"/>
</dbReference>
<dbReference type="Proteomes" id="UP000799757">
    <property type="component" value="Unassembled WGS sequence"/>
</dbReference>
<feature type="chain" id="PRO_5025623528" description="CHAT domain-containing protein" evidence="2">
    <location>
        <begin position="16"/>
        <end position="1630"/>
    </location>
</feature>
<name>A0A6A6XA08_9PLEO</name>
<dbReference type="Gene3D" id="3.40.50.300">
    <property type="entry name" value="P-loop containing nucleotide triphosphate hydrolases"/>
    <property type="match status" value="1"/>
</dbReference>
<protein>
    <recommendedName>
        <fullName evidence="3">CHAT domain-containing protein</fullName>
    </recommendedName>
</protein>
<feature type="coiled-coil region" evidence="1">
    <location>
        <begin position="1341"/>
        <end position="1368"/>
    </location>
</feature>
<accession>A0A6A6XA08</accession>
<evidence type="ECO:0000256" key="1">
    <source>
        <dbReference type="SAM" id="Coils"/>
    </source>
</evidence>
<dbReference type="InterPro" id="IPR024983">
    <property type="entry name" value="CHAT_dom"/>
</dbReference>
<reference evidence="4" key="1">
    <citation type="journal article" date="2020" name="Stud. Mycol.">
        <title>101 Dothideomycetes genomes: a test case for predicting lifestyles and emergence of pathogens.</title>
        <authorList>
            <person name="Haridas S."/>
            <person name="Albert R."/>
            <person name="Binder M."/>
            <person name="Bloem J."/>
            <person name="Labutti K."/>
            <person name="Salamov A."/>
            <person name="Andreopoulos B."/>
            <person name="Baker S."/>
            <person name="Barry K."/>
            <person name="Bills G."/>
            <person name="Bluhm B."/>
            <person name="Cannon C."/>
            <person name="Castanera R."/>
            <person name="Culley D."/>
            <person name="Daum C."/>
            <person name="Ezra D."/>
            <person name="Gonzalez J."/>
            <person name="Henrissat B."/>
            <person name="Kuo A."/>
            <person name="Liang C."/>
            <person name="Lipzen A."/>
            <person name="Lutzoni F."/>
            <person name="Magnuson J."/>
            <person name="Mondo S."/>
            <person name="Nolan M."/>
            <person name="Ohm R."/>
            <person name="Pangilinan J."/>
            <person name="Park H.-J."/>
            <person name="Ramirez L."/>
            <person name="Alfaro M."/>
            <person name="Sun H."/>
            <person name="Tritt A."/>
            <person name="Yoshinaga Y."/>
            <person name="Zwiers L.-H."/>
            <person name="Turgeon B."/>
            <person name="Goodwin S."/>
            <person name="Spatafora J."/>
            <person name="Crous P."/>
            <person name="Grigoriev I."/>
        </authorList>
    </citation>
    <scope>NUCLEOTIDE SEQUENCE</scope>
    <source>
        <strain evidence="4">CBS 109.77</strain>
    </source>
</reference>
<evidence type="ECO:0000259" key="3">
    <source>
        <dbReference type="Pfam" id="PF12770"/>
    </source>
</evidence>
<feature type="domain" description="CHAT" evidence="3">
    <location>
        <begin position="218"/>
        <end position="371"/>
    </location>
</feature>
<keyword evidence="1" id="KW-0175">Coiled coil</keyword>
<gene>
    <name evidence="4" type="ORF">K505DRAFT_375472</name>
</gene>
<keyword evidence="5" id="KW-1185">Reference proteome</keyword>
<feature type="signal peptide" evidence="2">
    <location>
        <begin position="1"/>
        <end position="15"/>
    </location>
</feature>
<dbReference type="SUPFAM" id="SSF52540">
    <property type="entry name" value="P-loop containing nucleoside triphosphate hydrolases"/>
    <property type="match status" value="1"/>
</dbReference>
<organism evidence="4 5">
    <name type="scientific">Melanomma pulvis-pyrius CBS 109.77</name>
    <dbReference type="NCBI Taxonomy" id="1314802"/>
    <lineage>
        <taxon>Eukaryota</taxon>
        <taxon>Fungi</taxon>
        <taxon>Dikarya</taxon>
        <taxon>Ascomycota</taxon>
        <taxon>Pezizomycotina</taxon>
        <taxon>Dothideomycetes</taxon>
        <taxon>Pleosporomycetidae</taxon>
        <taxon>Pleosporales</taxon>
        <taxon>Melanommataceae</taxon>
        <taxon>Melanomma</taxon>
    </lineage>
</organism>
<sequence>MAVVLSVVLAAKAIASTPGQWTVNISAEGKLISTDVPLTNPINAEQEKNIKWYLETYTRSSPYSSTTSACGAIINYAKSICDQLLLASVVPREKNGEQVGTVSLEILDEFHEPQARSTIHQLHWELLEHPDVLGKGSPRILVRRSLPVAEPALKTLHHVTTWFNTDIGVNDINMLLVVARNLTANPATYNDISPWIAFDVLAGVKRHLASQGSPIRLNIQIVRPGTLKAFQTHLANSEEKYGEGYFHIVHFDLHGSVKKDNRGYLHFNEPNGNGTVEVPAVKVANYLRDYKVPWAVLNACESARTNAGNDANIAAIFRSRGVRNVLAMSCKFSASAAEIFLQALYTSLLTQGATFSVAAQNGRDALRLSSQRGARFRLTRDVLDWFVPVLYSSQEEAVTQSPLANSRPTEHLQPFDDATSLGIQLYGRDFDLLRFEKMLLQQKSIFLHGPSGGGKSAFLEYARELWMQTGFLDIIVYLDLKENKEAFTEKALEDIILKQLADRMDVSDARPISSWIKVVDILKDRPAVIIVDNMNAVLTVLGSHKARLRSPQAYDVLSVCQKLVDFASKNPCYVIFADCRERFMGPLQDKTGHKFEQDLNTYRIGGLELSAATDLAYSILTRAGVSTSEWKSQDHAQLQLILEALQCLPGTLDKVLPLAKTCDSPWSSFYTTLICNTHRIGKHIPVIESCAVWEVLDWARRVQPATIFHSLMVLGAYWYEAPDEDFMDIVELPKCIGSDKSSQRAAVVLAIDRGLIAETGEQVYWVHPLFTIFARTWEIWDRSTTALGKAVCGIANFGFSWGPPEYWFIRALCEPDMDRIQRNPKEREFLTAFMGSLEAQDSVRILVSGLIGADYQNMVLKYPTKLPNLLAIIRISRAAGRSLHVEQWPHQFLSISTTNIRMIGRVPEMTLFAQEYELLLNDVIDRIAPNGSRVIPLKHIVFILLIVNYLSSTYLSDIRHSQDRGEDFVNLALEIGEKSEPAGGYENPTIIYLRGLAFRYKYMLAIKQARRDNVEQTINSIERYWGLSEKNDKKYIEILDKTQKAGQPSVIEGVQIPDEIKALLPKVASQPVQRAYVESRKHHASFKKAIIHQLRSENPEAANEMMKPALISFSKGLNGVHTALEDFGYQNLREQTAWAPPNLNMNRYYATLSTEKSKLEKLATALDEGDIHRATEAQHSLAMNALQRKDFDEAMEHLDSLQELYAGNPHYYERLEGQNGQESRATAHRTFQAALDALSDGSIESAVDGLKYNERLIAGMESQRIPEMQDAIQVLAIGGQLWKRDLERNPSGLAASSRDLGIKTRESQRQVLELISENHSKPEEMHKILQMCLEIQNLFQKRAMAQDNDNEEEELKIITRQLQFTKTDIGKVMRNFLNPEELQRDLENIKLRRDWQRLVDESNFLGARVRLKLASERDSFKILEILWPATEKLQLGTELTKAEEEAKLHPPSVSRYEKLIDMHASGEFSHMDPKQLDSSMKVIRYNRSWTLSGVAFKNNDWKIAIACLDECLASGADDPQSNPRKHDKIIDMKESVNILMHTNELRGMDMTCDYQDGQRHIDALRALFEHRRNSPDVQRSLPSIDWTPELFDRAQSQLNSKLMIMQSMGPEMGKAFILASRQAPGSEWPY</sequence>
<evidence type="ECO:0000256" key="2">
    <source>
        <dbReference type="SAM" id="SignalP"/>
    </source>
</evidence>
<evidence type="ECO:0000313" key="4">
    <source>
        <dbReference type="EMBL" id="KAF2793252.1"/>
    </source>
</evidence>
<dbReference type="Pfam" id="PF12770">
    <property type="entry name" value="CHAT"/>
    <property type="match status" value="1"/>
</dbReference>
<keyword evidence="2" id="KW-0732">Signal</keyword>
<proteinExistence type="predicted"/>